<protein>
    <submittedName>
        <fullName evidence="1">Uncharacterized protein</fullName>
    </submittedName>
</protein>
<reference evidence="1" key="1">
    <citation type="journal article" date="2020" name="Nature">
        <title>Giant virus diversity and host interactions through global metagenomics.</title>
        <authorList>
            <person name="Schulz F."/>
            <person name="Roux S."/>
            <person name="Paez-Espino D."/>
            <person name="Jungbluth S."/>
            <person name="Walsh D.A."/>
            <person name="Denef V.J."/>
            <person name="McMahon K.D."/>
            <person name="Konstantinidis K.T."/>
            <person name="Eloe-Fadrosh E.A."/>
            <person name="Kyrpides N.C."/>
            <person name="Woyke T."/>
        </authorList>
    </citation>
    <scope>NUCLEOTIDE SEQUENCE</scope>
    <source>
        <strain evidence="1">GVMAG-S-1064190-84</strain>
    </source>
</reference>
<name>A0A6C0JWW6_9ZZZZ</name>
<proteinExistence type="predicted"/>
<evidence type="ECO:0000313" key="1">
    <source>
        <dbReference type="EMBL" id="QHU08877.1"/>
    </source>
</evidence>
<organism evidence="1">
    <name type="scientific">viral metagenome</name>
    <dbReference type="NCBI Taxonomy" id="1070528"/>
    <lineage>
        <taxon>unclassified sequences</taxon>
        <taxon>metagenomes</taxon>
        <taxon>organismal metagenomes</taxon>
    </lineage>
</organism>
<dbReference type="EMBL" id="MN740699">
    <property type="protein sequence ID" value="QHU08877.1"/>
    <property type="molecule type" value="Genomic_DNA"/>
</dbReference>
<accession>A0A6C0JWW6</accession>
<dbReference type="AlphaFoldDB" id="A0A6C0JWW6"/>
<sequence length="38" mass="4126">MPSAQIDGIYIKDSTPLLGGSRFSNLNGLGLEVEIKYK</sequence>